<sequence length="66" mass="7978">MLQQCQAFCHCERDQVDACTRIHQGIVKLKMPKCARESEFPLILHLWRTDEVNWLVRIKQNRLEDR</sequence>
<protein>
    <submittedName>
        <fullName evidence="1">Uncharacterized protein</fullName>
    </submittedName>
</protein>
<accession>A0A6D2J9X5</accession>
<keyword evidence="2" id="KW-1185">Reference proteome</keyword>
<evidence type="ECO:0000313" key="2">
    <source>
        <dbReference type="Proteomes" id="UP000467841"/>
    </source>
</evidence>
<proteinExistence type="predicted"/>
<dbReference type="EMBL" id="CACVBM020001141">
    <property type="protein sequence ID" value="CAA7034097.1"/>
    <property type="molecule type" value="Genomic_DNA"/>
</dbReference>
<comment type="caution">
    <text evidence="1">The sequence shown here is derived from an EMBL/GenBank/DDBJ whole genome shotgun (WGS) entry which is preliminary data.</text>
</comment>
<reference evidence="1" key="1">
    <citation type="submission" date="2020-01" db="EMBL/GenBank/DDBJ databases">
        <authorList>
            <person name="Mishra B."/>
        </authorList>
    </citation>
    <scope>NUCLEOTIDE SEQUENCE [LARGE SCALE GENOMIC DNA]</scope>
</reference>
<dbReference type="AlphaFoldDB" id="A0A6D2J9X5"/>
<organism evidence="1 2">
    <name type="scientific">Microthlaspi erraticum</name>
    <dbReference type="NCBI Taxonomy" id="1685480"/>
    <lineage>
        <taxon>Eukaryota</taxon>
        <taxon>Viridiplantae</taxon>
        <taxon>Streptophyta</taxon>
        <taxon>Embryophyta</taxon>
        <taxon>Tracheophyta</taxon>
        <taxon>Spermatophyta</taxon>
        <taxon>Magnoliopsida</taxon>
        <taxon>eudicotyledons</taxon>
        <taxon>Gunneridae</taxon>
        <taxon>Pentapetalae</taxon>
        <taxon>rosids</taxon>
        <taxon>malvids</taxon>
        <taxon>Brassicales</taxon>
        <taxon>Brassicaceae</taxon>
        <taxon>Coluteocarpeae</taxon>
        <taxon>Microthlaspi</taxon>
    </lineage>
</organism>
<name>A0A6D2J9X5_9BRAS</name>
<gene>
    <name evidence="1" type="ORF">MERR_LOCUS21332</name>
</gene>
<evidence type="ECO:0000313" key="1">
    <source>
        <dbReference type="EMBL" id="CAA7034097.1"/>
    </source>
</evidence>
<dbReference type="Proteomes" id="UP000467841">
    <property type="component" value="Unassembled WGS sequence"/>
</dbReference>